<feature type="coiled-coil region" evidence="1">
    <location>
        <begin position="172"/>
        <end position="216"/>
    </location>
</feature>
<feature type="transmembrane region" description="Helical" evidence="3">
    <location>
        <begin position="26"/>
        <end position="47"/>
    </location>
</feature>
<gene>
    <name evidence="5" type="primary">LOC112906238</name>
</gene>
<evidence type="ECO:0000313" key="5">
    <source>
        <dbReference type="RefSeq" id="XP_025835850.1"/>
    </source>
</evidence>
<proteinExistence type="predicted"/>
<keyword evidence="3" id="KW-0812">Transmembrane</keyword>
<keyword evidence="4" id="KW-1185">Reference proteome</keyword>
<protein>
    <submittedName>
        <fullName evidence="5">Uncharacterized protein LOC112906238</fullName>
    </submittedName>
</protein>
<keyword evidence="3" id="KW-1133">Transmembrane helix</keyword>
<evidence type="ECO:0000256" key="2">
    <source>
        <dbReference type="SAM" id="MobiDB-lite"/>
    </source>
</evidence>
<reference evidence="5" key="1">
    <citation type="submission" date="2025-08" db="UniProtKB">
        <authorList>
            <consortium name="RefSeq"/>
        </authorList>
    </citation>
    <scope>IDENTIFICATION</scope>
    <source>
        <tissue evidence="5">Entire body</tissue>
    </source>
</reference>
<dbReference type="GeneID" id="112906238"/>
<dbReference type="InParanoid" id="A0A7F5RJ11"/>
<feature type="region of interest" description="Disordered" evidence="2">
    <location>
        <begin position="58"/>
        <end position="96"/>
    </location>
</feature>
<dbReference type="AlphaFoldDB" id="A0A7F5RJ11"/>
<name>A0A7F5RJ11_AGRPL</name>
<dbReference type="KEGG" id="apln:112906238"/>
<accession>A0A7F5RJ11</accession>
<keyword evidence="1" id="KW-0175">Coiled coil</keyword>
<sequence>MVGKDVRKPAVPKSRFGKFRAGAFEIVGVVTTMATLSVASTITSMAAGRKKLGIRRNSVAKTSPTWSGSGTRPTISTVTPAETLPPPTTTAPTLAQGDQLMGKGTCATDVTMPPWCISPVSPLPDTPMTLSQEMERLEGVMVSAHHVREKMEALTSAWERKRDARGNVSTELAQVRKCRTILEDEIARLQREILQLSEKETQLVEEEDRLRLEEDVLGHEVETKRPRYERLCVGAQKLAQQLRMYPKIRRKSVCEWLSVIVVSM</sequence>
<evidence type="ECO:0000256" key="3">
    <source>
        <dbReference type="SAM" id="Phobius"/>
    </source>
</evidence>
<feature type="compositionally biased region" description="Polar residues" evidence="2">
    <location>
        <begin position="59"/>
        <end position="76"/>
    </location>
</feature>
<keyword evidence="3" id="KW-0472">Membrane</keyword>
<evidence type="ECO:0000256" key="1">
    <source>
        <dbReference type="SAM" id="Coils"/>
    </source>
</evidence>
<evidence type="ECO:0000313" key="4">
    <source>
        <dbReference type="Proteomes" id="UP000192223"/>
    </source>
</evidence>
<dbReference type="RefSeq" id="XP_025835850.1">
    <property type="nucleotide sequence ID" value="XM_025980065.1"/>
</dbReference>
<organism evidence="4 5">
    <name type="scientific">Agrilus planipennis</name>
    <name type="common">Emerald ash borer</name>
    <name type="synonym">Agrilus marcopoli</name>
    <dbReference type="NCBI Taxonomy" id="224129"/>
    <lineage>
        <taxon>Eukaryota</taxon>
        <taxon>Metazoa</taxon>
        <taxon>Ecdysozoa</taxon>
        <taxon>Arthropoda</taxon>
        <taxon>Hexapoda</taxon>
        <taxon>Insecta</taxon>
        <taxon>Pterygota</taxon>
        <taxon>Neoptera</taxon>
        <taxon>Endopterygota</taxon>
        <taxon>Coleoptera</taxon>
        <taxon>Polyphaga</taxon>
        <taxon>Elateriformia</taxon>
        <taxon>Buprestoidea</taxon>
        <taxon>Buprestidae</taxon>
        <taxon>Agrilinae</taxon>
        <taxon>Agrilus</taxon>
    </lineage>
</organism>
<dbReference type="Proteomes" id="UP000192223">
    <property type="component" value="Unplaced"/>
</dbReference>